<evidence type="ECO:0000256" key="1">
    <source>
        <dbReference type="ARBA" id="ARBA00001946"/>
    </source>
</evidence>
<dbReference type="FunFam" id="3.40.1190.10:FF:000011">
    <property type="entry name" value="Folylpolyglutamate synthase/dihydrofolate synthase"/>
    <property type="match status" value="1"/>
</dbReference>
<evidence type="ECO:0000259" key="13">
    <source>
        <dbReference type="Pfam" id="PF08245"/>
    </source>
</evidence>
<evidence type="ECO:0000256" key="2">
    <source>
        <dbReference type="ARBA" id="ARBA00008276"/>
    </source>
</evidence>
<evidence type="ECO:0000256" key="6">
    <source>
        <dbReference type="ARBA" id="ARBA00022741"/>
    </source>
</evidence>
<dbReference type="GO" id="GO:0004326">
    <property type="term" value="F:tetrahydrofolylpolyglutamate synthase activity"/>
    <property type="evidence" value="ECO:0007669"/>
    <property type="project" value="UniProtKB-EC"/>
</dbReference>
<evidence type="ECO:0000256" key="9">
    <source>
        <dbReference type="ARBA" id="ARBA00030592"/>
    </source>
</evidence>
<dbReference type="SUPFAM" id="SSF53244">
    <property type="entry name" value="MurD-like peptide ligases, peptide-binding domain"/>
    <property type="match status" value="1"/>
</dbReference>
<dbReference type="GO" id="GO:0046872">
    <property type="term" value="F:metal ion binding"/>
    <property type="evidence" value="ECO:0007669"/>
    <property type="project" value="UniProtKB-KW"/>
</dbReference>
<dbReference type="PANTHER" id="PTHR11136">
    <property type="entry name" value="FOLYLPOLYGLUTAMATE SYNTHASE-RELATED"/>
    <property type="match status" value="1"/>
</dbReference>
<comment type="catalytic activity">
    <reaction evidence="10">
        <text>(6S)-5,6,7,8-tetrahydrofolyl-(gamma-L-Glu)(n) + L-glutamate + ATP = (6S)-5,6,7,8-tetrahydrofolyl-(gamma-L-Glu)(n+1) + ADP + phosphate + H(+)</text>
        <dbReference type="Rhea" id="RHEA:10580"/>
        <dbReference type="Rhea" id="RHEA-COMP:14738"/>
        <dbReference type="Rhea" id="RHEA-COMP:14740"/>
        <dbReference type="ChEBI" id="CHEBI:15378"/>
        <dbReference type="ChEBI" id="CHEBI:29985"/>
        <dbReference type="ChEBI" id="CHEBI:30616"/>
        <dbReference type="ChEBI" id="CHEBI:43474"/>
        <dbReference type="ChEBI" id="CHEBI:141005"/>
        <dbReference type="ChEBI" id="CHEBI:456216"/>
        <dbReference type="EC" id="6.3.2.17"/>
    </reaction>
</comment>
<dbReference type="Pfam" id="PF08245">
    <property type="entry name" value="Mur_ligase_M"/>
    <property type="match status" value="1"/>
</dbReference>
<organism evidence="14 15">
    <name type="scientific">Paucilactobacillus oligofermentans DSM 15707 = LMG 22743</name>
    <dbReference type="NCBI Taxonomy" id="1423778"/>
    <lineage>
        <taxon>Bacteria</taxon>
        <taxon>Bacillati</taxon>
        <taxon>Bacillota</taxon>
        <taxon>Bacilli</taxon>
        <taxon>Lactobacillales</taxon>
        <taxon>Lactobacillaceae</taxon>
        <taxon>Paucilactobacillus</taxon>
    </lineage>
</organism>
<dbReference type="Gene3D" id="3.90.190.20">
    <property type="entry name" value="Mur ligase, C-terminal domain"/>
    <property type="match status" value="1"/>
</dbReference>
<reference evidence="14 15" key="1">
    <citation type="journal article" date="2015" name="Genome Announc.">
        <title>Expanding the biotechnology potential of lactobacilli through comparative genomics of 213 strains and associated genera.</title>
        <authorList>
            <person name="Sun Z."/>
            <person name="Harris H.M."/>
            <person name="McCann A."/>
            <person name="Guo C."/>
            <person name="Argimon S."/>
            <person name="Zhang W."/>
            <person name="Yang X."/>
            <person name="Jeffery I.B."/>
            <person name="Cooney J.C."/>
            <person name="Kagawa T.F."/>
            <person name="Liu W."/>
            <person name="Song Y."/>
            <person name="Salvetti E."/>
            <person name="Wrobel A."/>
            <person name="Rasinkangas P."/>
            <person name="Parkhill J."/>
            <person name="Rea M.C."/>
            <person name="O'Sullivan O."/>
            <person name="Ritari J."/>
            <person name="Douillard F.P."/>
            <person name="Paul Ross R."/>
            <person name="Yang R."/>
            <person name="Briner A.E."/>
            <person name="Felis G.E."/>
            <person name="de Vos W.M."/>
            <person name="Barrangou R."/>
            <person name="Klaenhammer T.R."/>
            <person name="Caufield P.W."/>
            <person name="Cui Y."/>
            <person name="Zhang H."/>
            <person name="O'Toole P.W."/>
        </authorList>
    </citation>
    <scope>NUCLEOTIDE SEQUENCE [LARGE SCALE GENOMIC DNA]</scope>
    <source>
        <strain evidence="14 15">DSM 15707</strain>
    </source>
</reference>
<keyword evidence="15" id="KW-1185">Reference proteome</keyword>
<dbReference type="InterPro" id="IPR013221">
    <property type="entry name" value="Mur_ligase_cen"/>
</dbReference>
<protein>
    <recommendedName>
        <fullName evidence="3">tetrahydrofolate synthase</fullName>
        <ecNumber evidence="3">6.3.2.17</ecNumber>
    </recommendedName>
    <alternativeName>
        <fullName evidence="9">Tetrahydrofolylpolyglutamate synthase</fullName>
    </alternativeName>
</protein>
<evidence type="ECO:0000313" key="14">
    <source>
        <dbReference type="EMBL" id="KRL57945.1"/>
    </source>
</evidence>
<dbReference type="PROSITE" id="PS01011">
    <property type="entry name" value="FOLYLPOLYGLU_SYNT_1"/>
    <property type="match status" value="1"/>
</dbReference>
<keyword evidence="6 11" id="KW-0547">Nucleotide-binding</keyword>
<dbReference type="SUPFAM" id="SSF53623">
    <property type="entry name" value="MurD-like peptide ligases, catalytic domain"/>
    <property type="match status" value="1"/>
</dbReference>
<dbReference type="Proteomes" id="UP000051697">
    <property type="component" value="Unassembled WGS sequence"/>
</dbReference>
<sequence>MAIFRKINMINNYEAALSFIHGRQQFKKIPTLDRMRRLMAKLENPQDKLKMIHVTGTNGKGSTVAFLASLMMEQGLTVGTFTSPFITRFNERISFNKLPIDDNELLELVKQIEPIISEMDETDVDGGPTEFEIVTALMFMYFSHTSPDVVIVEVGIGGTYDSTNIITPMLSIITTVGLDHMKILGNTITEIANQKAGIIKPEVPVILGEVSSEAQNEIARVAAVNHTIVHLWRRDYQAIDFKKTSIYPQFKFNNHDIRIDIELSMVGEFQIQNAAVAIEAYLIFCQLEQISPNKVAIKKAMKVTQWPGRMELVNQQPAIFIDGAHNVPAIEALIETINADFSTQQVYLIVAILADKQVNTMIDMLAKLSNVTIVLTSFTGPHINRPAAKIDQIQINNDKVLRTKSWQEGLIQVTQKMSVDDVLIFTGSLYFISEVRSYFR</sequence>
<dbReference type="InterPro" id="IPR004101">
    <property type="entry name" value="Mur_ligase_C"/>
</dbReference>
<keyword evidence="4 11" id="KW-0436">Ligase</keyword>
<dbReference type="GO" id="GO:0008841">
    <property type="term" value="F:dihydrofolate synthase activity"/>
    <property type="evidence" value="ECO:0007669"/>
    <property type="project" value="TreeGrafter"/>
</dbReference>
<evidence type="ECO:0000313" key="15">
    <source>
        <dbReference type="Proteomes" id="UP000051697"/>
    </source>
</evidence>
<evidence type="ECO:0000256" key="8">
    <source>
        <dbReference type="ARBA" id="ARBA00022842"/>
    </source>
</evidence>
<evidence type="ECO:0000256" key="5">
    <source>
        <dbReference type="ARBA" id="ARBA00022723"/>
    </source>
</evidence>
<evidence type="ECO:0000256" key="7">
    <source>
        <dbReference type="ARBA" id="ARBA00022840"/>
    </source>
</evidence>
<keyword evidence="7 11" id="KW-0067">ATP-binding</keyword>
<dbReference type="PIRSF" id="PIRSF001563">
    <property type="entry name" value="Folylpolyglu_synth"/>
    <property type="match status" value="1"/>
</dbReference>
<name>A0A0R1RNM7_9LACO</name>
<comment type="caution">
    <text evidence="14">The sequence shown here is derived from an EMBL/GenBank/DDBJ whole genome shotgun (WGS) entry which is preliminary data.</text>
</comment>
<dbReference type="GO" id="GO:0005524">
    <property type="term" value="F:ATP binding"/>
    <property type="evidence" value="ECO:0007669"/>
    <property type="project" value="UniProtKB-KW"/>
</dbReference>
<dbReference type="NCBIfam" id="TIGR01499">
    <property type="entry name" value="folC"/>
    <property type="match status" value="1"/>
</dbReference>
<proteinExistence type="inferred from homology"/>
<dbReference type="InterPro" id="IPR036565">
    <property type="entry name" value="Mur-like_cat_sf"/>
</dbReference>
<feature type="domain" description="Mur ligase central" evidence="13">
    <location>
        <begin position="54"/>
        <end position="280"/>
    </location>
</feature>
<evidence type="ECO:0000256" key="11">
    <source>
        <dbReference type="PIRNR" id="PIRNR001563"/>
    </source>
</evidence>
<dbReference type="PROSITE" id="PS01012">
    <property type="entry name" value="FOLYLPOLYGLU_SYNT_2"/>
    <property type="match status" value="1"/>
</dbReference>
<dbReference type="GO" id="GO:0005737">
    <property type="term" value="C:cytoplasm"/>
    <property type="evidence" value="ECO:0007669"/>
    <property type="project" value="TreeGrafter"/>
</dbReference>
<evidence type="ECO:0000256" key="3">
    <source>
        <dbReference type="ARBA" id="ARBA00013025"/>
    </source>
</evidence>
<dbReference type="STRING" id="1423778.FC70_GL000419"/>
<gene>
    <name evidence="14" type="ORF">FC70_GL000419</name>
</gene>
<evidence type="ECO:0000256" key="4">
    <source>
        <dbReference type="ARBA" id="ARBA00022598"/>
    </source>
</evidence>
<comment type="similarity">
    <text evidence="2 11">Belongs to the folylpolyglutamate synthase family.</text>
</comment>
<dbReference type="InterPro" id="IPR018109">
    <property type="entry name" value="Folylpolyglutamate_synth_CS"/>
</dbReference>
<evidence type="ECO:0000256" key="10">
    <source>
        <dbReference type="ARBA" id="ARBA00047493"/>
    </source>
</evidence>
<dbReference type="AlphaFoldDB" id="A0A0R1RNM7"/>
<dbReference type="InterPro" id="IPR001645">
    <property type="entry name" value="Folylpolyglutamate_synth"/>
</dbReference>
<keyword evidence="5" id="KW-0479">Metal-binding</keyword>
<dbReference type="Pfam" id="PF02875">
    <property type="entry name" value="Mur_ligase_C"/>
    <property type="match status" value="1"/>
</dbReference>
<comment type="cofactor">
    <cofactor evidence="1">
        <name>Mg(2+)</name>
        <dbReference type="ChEBI" id="CHEBI:18420"/>
    </cofactor>
</comment>
<evidence type="ECO:0000259" key="12">
    <source>
        <dbReference type="Pfam" id="PF02875"/>
    </source>
</evidence>
<dbReference type="PATRIC" id="fig|1423778.4.peg.438"/>
<dbReference type="EMBL" id="AZFE01000003">
    <property type="protein sequence ID" value="KRL57945.1"/>
    <property type="molecule type" value="Genomic_DNA"/>
</dbReference>
<accession>A0A0R1RNM7</accession>
<keyword evidence="8" id="KW-0460">Magnesium</keyword>
<dbReference type="Gene3D" id="3.40.1190.10">
    <property type="entry name" value="Mur-like, catalytic domain"/>
    <property type="match status" value="1"/>
</dbReference>
<dbReference type="InterPro" id="IPR036615">
    <property type="entry name" value="Mur_ligase_C_dom_sf"/>
</dbReference>
<dbReference type="PANTHER" id="PTHR11136:SF0">
    <property type="entry name" value="DIHYDROFOLATE SYNTHETASE-RELATED"/>
    <property type="match status" value="1"/>
</dbReference>
<dbReference type="EC" id="6.3.2.17" evidence="3"/>
<feature type="domain" description="Mur ligase C-terminal" evidence="12">
    <location>
        <begin position="308"/>
        <end position="428"/>
    </location>
</feature>